<proteinExistence type="predicted"/>
<feature type="region of interest" description="Disordered" evidence="9">
    <location>
        <begin position="124"/>
        <end position="173"/>
    </location>
</feature>
<evidence type="ECO:0000256" key="3">
    <source>
        <dbReference type="ARBA" id="ARBA00022843"/>
    </source>
</evidence>
<keyword evidence="8" id="KW-0539">Nucleus</keyword>
<dbReference type="SUPFAM" id="SSF63748">
    <property type="entry name" value="Tudor/PWWP/MBT"/>
    <property type="match status" value="1"/>
</dbReference>
<dbReference type="InterPro" id="IPR002999">
    <property type="entry name" value="Tudor"/>
</dbReference>
<feature type="compositionally biased region" description="Basic and acidic residues" evidence="9">
    <location>
        <begin position="374"/>
        <end position="390"/>
    </location>
</feature>
<dbReference type="Gene3D" id="2.30.30.140">
    <property type="match status" value="2"/>
</dbReference>
<feature type="region of interest" description="Disordered" evidence="9">
    <location>
        <begin position="419"/>
        <end position="503"/>
    </location>
</feature>
<feature type="region of interest" description="Disordered" evidence="9">
    <location>
        <begin position="325"/>
        <end position="397"/>
    </location>
</feature>
<dbReference type="Proteomes" id="UP000265100">
    <property type="component" value="Chromosome 19"/>
</dbReference>
<dbReference type="PANTHER" id="PTHR13964:SF26">
    <property type="entry name" value="AT-RICH INTERACTIVE DOMAIN-CONTAINING PROTEIN 4A"/>
    <property type="match status" value="1"/>
</dbReference>
<keyword evidence="7" id="KW-0804">Transcription</keyword>
<dbReference type="Pfam" id="PF01388">
    <property type="entry name" value="ARID"/>
    <property type="match status" value="1"/>
</dbReference>
<evidence type="ECO:0000256" key="2">
    <source>
        <dbReference type="ARBA" id="ARBA00022553"/>
    </source>
</evidence>
<dbReference type="GO" id="GO:0006357">
    <property type="term" value="P:regulation of transcription by RNA polymerase II"/>
    <property type="evidence" value="ECO:0007669"/>
    <property type="project" value="TreeGrafter"/>
</dbReference>
<dbReference type="InterPro" id="IPR051232">
    <property type="entry name" value="ARID/SWI1_ChromRemod"/>
</dbReference>
<dbReference type="SUPFAM" id="SSF46774">
    <property type="entry name" value="ARID-like"/>
    <property type="match status" value="1"/>
</dbReference>
<feature type="compositionally biased region" description="Acidic residues" evidence="9">
    <location>
        <begin position="157"/>
        <end position="171"/>
    </location>
</feature>
<sequence length="503" mass="56239">MFVLAFQVADEPAYLTVGTDVSAKYRGAFCEAKIKTVKRMVKVKVTLKGESTSQVVQDDQVKGSLRVGSTVEVKTSEGICSEAVISKLTDASLYTVVFDDGDEKTLRRTSLCLKGERHFAESETLDQLPLTNPEHFGTPVIGKKSNRGGRRSSQAVADEDNESSSSEDDDEDRRRLNDELLGQVCSIENEEESSTWFLALVVSPSCNDELVVKKDQCLVRSFCNEKRTLQPSGKNSLVLSGTPINKPPVLGYKDLNLFKLYRLVYHLGGCHKIESGTVWKQVYIDLGIPVLNSAASYNVKTAYKKYLYGFEEYCRSAAITFRTIHHNNPRPPATPASQKAAGAALTESSTPTVTVETVVDKQEEVESESESEKEDVKERQSSPRVRDFFDTNRNADTPNQCVLHKLTLSQRSSISAHEMFSAPVSSQGRRRCVGSRVKAERETSSKLDKRGGPGEGENHEEQQREVRRRSNRRNDDSERGSDDDEEDEDDEEEEEGERRRADR</sequence>
<organism evidence="11 12">
    <name type="scientific">Astatotilapia calliptera</name>
    <name type="common">Eastern happy</name>
    <name type="synonym">Chromis callipterus</name>
    <dbReference type="NCBI Taxonomy" id="8154"/>
    <lineage>
        <taxon>Eukaryota</taxon>
        <taxon>Metazoa</taxon>
        <taxon>Chordata</taxon>
        <taxon>Craniata</taxon>
        <taxon>Vertebrata</taxon>
        <taxon>Euteleostomi</taxon>
        <taxon>Actinopterygii</taxon>
        <taxon>Neopterygii</taxon>
        <taxon>Teleostei</taxon>
        <taxon>Neoteleostei</taxon>
        <taxon>Acanthomorphata</taxon>
        <taxon>Ovalentaria</taxon>
        <taxon>Cichlomorphae</taxon>
        <taxon>Cichliformes</taxon>
        <taxon>Cichlidae</taxon>
        <taxon>African cichlids</taxon>
        <taxon>Pseudocrenilabrinae</taxon>
        <taxon>Haplochromini</taxon>
        <taxon>Astatotilapia</taxon>
    </lineage>
</organism>
<evidence type="ECO:0000256" key="1">
    <source>
        <dbReference type="ARBA" id="ARBA00022499"/>
    </source>
</evidence>
<dbReference type="InterPro" id="IPR036431">
    <property type="entry name" value="ARID_dom_sf"/>
</dbReference>
<keyword evidence="6" id="KW-0238">DNA-binding</keyword>
<dbReference type="GeneTree" id="ENSGT00940000156159"/>
<dbReference type="InterPro" id="IPR012603">
    <property type="entry name" value="ARID4A/B_PWWP"/>
</dbReference>
<reference evidence="11 12" key="1">
    <citation type="submission" date="2018-05" db="EMBL/GenBank/DDBJ databases">
        <authorList>
            <person name="Datahose"/>
        </authorList>
    </citation>
    <scope>NUCLEOTIDE SEQUENCE</scope>
</reference>
<feature type="domain" description="ARID" evidence="10">
    <location>
        <begin position="223"/>
        <end position="315"/>
    </location>
</feature>
<evidence type="ECO:0000259" key="10">
    <source>
        <dbReference type="PROSITE" id="PS51011"/>
    </source>
</evidence>
<dbReference type="SMART" id="SM00333">
    <property type="entry name" value="TUDOR"/>
    <property type="match status" value="1"/>
</dbReference>
<dbReference type="SMART" id="SM01014">
    <property type="entry name" value="ARID"/>
    <property type="match status" value="1"/>
</dbReference>
<dbReference type="GO" id="GO:0005634">
    <property type="term" value="C:nucleus"/>
    <property type="evidence" value="ECO:0007669"/>
    <property type="project" value="TreeGrafter"/>
</dbReference>
<evidence type="ECO:0000256" key="6">
    <source>
        <dbReference type="ARBA" id="ARBA00023125"/>
    </source>
</evidence>
<accession>A0AAX7SR44</accession>
<evidence type="ECO:0000313" key="11">
    <source>
        <dbReference type="Ensembl" id="ENSACLP00000047029.1"/>
    </source>
</evidence>
<dbReference type="GO" id="GO:0006325">
    <property type="term" value="P:chromatin organization"/>
    <property type="evidence" value="ECO:0007669"/>
    <property type="project" value="UniProtKB-KW"/>
</dbReference>
<keyword evidence="3" id="KW-0832">Ubl conjugation</keyword>
<dbReference type="FunFam" id="2.30.30.140:FF:000009">
    <property type="entry name" value="AT-rich interactive domain-containing protein 4B"/>
    <property type="match status" value="1"/>
</dbReference>
<keyword evidence="1" id="KW-1017">Isopeptide bond</keyword>
<dbReference type="Gene3D" id="1.10.150.60">
    <property type="entry name" value="ARID DNA-binding domain"/>
    <property type="match status" value="1"/>
</dbReference>
<dbReference type="CDD" id="cd20459">
    <property type="entry name" value="Tudor_ARID4A_rpt1"/>
    <property type="match status" value="1"/>
</dbReference>
<evidence type="ECO:0000256" key="4">
    <source>
        <dbReference type="ARBA" id="ARBA00022853"/>
    </source>
</evidence>
<gene>
    <name evidence="11" type="primary">ARID4A</name>
</gene>
<evidence type="ECO:0000256" key="7">
    <source>
        <dbReference type="ARBA" id="ARBA00023163"/>
    </source>
</evidence>
<feature type="compositionally biased region" description="Acidic residues" evidence="9">
    <location>
        <begin position="481"/>
        <end position="495"/>
    </location>
</feature>
<evidence type="ECO:0000256" key="8">
    <source>
        <dbReference type="ARBA" id="ARBA00023242"/>
    </source>
</evidence>
<reference evidence="11" key="4">
    <citation type="submission" date="2025-09" db="UniProtKB">
        <authorList>
            <consortium name="Ensembl"/>
        </authorList>
    </citation>
    <scope>IDENTIFICATION</scope>
</reference>
<dbReference type="GO" id="GO:0000976">
    <property type="term" value="F:transcription cis-regulatory region binding"/>
    <property type="evidence" value="ECO:0007669"/>
    <property type="project" value="TreeGrafter"/>
</dbReference>
<keyword evidence="12" id="KW-1185">Reference proteome</keyword>
<evidence type="ECO:0000313" key="12">
    <source>
        <dbReference type="Proteomes" id="UP000265100"/>
    </source>
</evidence>
<dbReference type="PANTHER" id="PTHR13964">
    <property type="entry name" value="RBP-RELATED"/>
    <property type="match status" value="1"/>
</dbReference>
<dbReference type="AlphaFoldDB" id="A0AAX7SR44"/>
<dbReference type="PROSITE" id="PS51011">
    <property type="entry name" value="ARID"/>
    <property type="match status" value="1"/>
</dbReference>
<feature type="compositionally biased region" description="Low complexity" evidence="9">
    <location>
        <begin position="346"/>
        <end position="357"/>
    </location>
</feature>
<dbReference type="InterPro" id="IPR001606">
    <property type="entry name" value="ARID_dom"/>
</dbReference>
<dbReference type="InterPro" id="IPR047472">
    <property type="entry name" value="Tudor_ARID4A_rpt1"/>
</dbReference>
<dbReference type="CDD" id="cd20390">
    <property type="entry name" value="Tudor_ARID4_rpt2"/>
    <property type="match status" value="1"/>
</dbReference>
<dbReference type="Pfam" id="PF08169">
    <property type="entry name" value="RBB1NT"/>
    <property type="match status" value="1"/>
</dbReference>
<keyword evidence="4" id="KW-0156">Chromatin regulator</keyword>
<evidence type="ECO:0000256" key="5">
    <source>
        <dbReference type="ARBA" id="ARBA00023015"/>
    </source>
</evidence>
<protein>
    <recommendedName>
        <fullName evidence="10">ARID domain-containing protein</fullName>
    </recommendedName>
</protein>
<reference evidence="12" key="2">
    <citation type="submission" date="2023-03" db="EMBL/GenBank/DDBJ databases">
        <authorList>
            <consortium name="Wellcome Sanger Institute Data Sharing"/>
        </authorList>
    </citation>
    <scope>NUCLEOTIDE SEQUENCE [LARGE SCALE GENOMIC DNA]</scope>
</reference>
<dbReference type="SMART" id="SM00501">
    <property type="entry name" value="BRIGHT"/>
    <property type="match status" value="1"/>
</dbReference>
<name>A0AAX7SR44_ASTCA</name>
<evidence type="ECO:0000256" key="9">
    <source>
        <dbReference type="SAM" id="MobiDB-lite"/>
    </source>
</evidence>
<dbReference type="Ensembl" id="ENSACLT00000081665.1">
    <property type="protein sequence ID" value="ENSACLP00000047029.1"/>
    <property type="gene ID" value="ENSACLG00000005837.2"/>
</dbReference>
<keyword evidence="2" id="KW-0597">Phosphoprotein</keyword>
<reference evidence="11" key="3">
    <citation type="submission" date="2025-08" db="UniProtKB">
        <authorList>
            <consortium name="Ensembl"/>
        </authorList>
    </citation>
    <scope>IDENTIFICATION</scope>
</reference>
<keyword evidence="5" id="KW-0805">Transcription regulation</keyword>
<feature type="compositionally biased region" description="Basic and acidic residues" evidence="9">
    <location>
        <begin position="437"/>
        <end position="465"/>
    </location>
</feature>
<dbReference type="FunFam" id="1.10.150.60:FF:000003">
    <property type="entry name" value="AT-rich interactive domain-containing protein 4B"/>
    <property type="match status" value="1"/>
</dbReference>